<dbReference type="Gene3D" id="2.40.240.10">
    <property type="entry name" value="Ribosomal Protein L25, Chain P"/>
    <property type="match status" value="2"/>
</dbReference>
<evidence type="ECO:0000259" key="12">
    <source>
        <dbReference type="Pfam" id="PF20974"/>
    </source>
</evidence>
<dbReference type="Pfam" id="PF20974">
    <property type="entry name" value="tRNA-synt_1c_C2"/>
    <property type="match status" value="1"/>
</dbReference>
<comment type="similarity">
    <text evidence="1 9">Belongs to the class-I aminoacyl-tRNA synthetase family.</text>
</comment>
<dbReference type="PANTHER" id="PTHR43097">
    <property type="entry name" value="GLUTAMINE-TRNA LIGASE"/>
    <property type="match status" value="1"/>
</dbReference>
<organism evidence="14">
    <name type="scientific">Micromonas pusilla (strain CCMP1545)</name>
    <name type="common">Picoplanktonic green alga</name>
    <dbReference type="NCBI Taxonomy" id="564608"/>
    <lineage>
        <taxon>Eukaryota</taxon>
        <taxon>Viridiplantae</taxon>
        <taxon>Chlorophyta</taxon>
        <taxon>Mamiellophyceae</taxon>
        <taxon>Mamiellales</taxon>
        <taxon>Mamiellaceae</taxon>
        <taxon>Micromonas</taxon>
    </lineage>
</organism>
<dbReference type="InterPro" id="IPR004514">
    <property type="entry name" value="Gln-tRNA-synth"/>
</dbReference>
<gene>
    <name evidence="13" type="ORF">MICPUCDRAFT_70273</name>
</gene>
<dbReference type="NCBIfam" id="TIGR00440">
    <property type="entry name" value="glnS"/>
    <property type="match status" value="1"/>
</dbReference>
<evidence type="ECO:0000256" key="6">
    <source>
        <dbReference type="ARBA" id="ARBA00022917"/>
    </source>
</evidence>
<dbReference type="GO" id="GO:0005829">
    <property type="term" value="C:cytosol"/>
    <property type="evidence" value="ECO:0007669"/>
    <property type="project" value="TreeGrafter"/>
</dbReference>
<evidence type="ECO:0000256" key="3">
    <source>
        <dbReference type="ARBA" id="ARBA00022598"/>
    </source>
</evidence>
<evidence type="ECO:0000256" key="1">
    <source>
        <dbReference type="ARBA" id="ARBA00005594"/>
    </source>
</evidence>
<dbReference type="GeneID" id="9682006"/>
<feature type="domain" description="Glutamyl/glutaminyl-tRNA synthetase class Ib anti-codon binding" evidence="11">
    <location>
        <begin position="474"/>
        <end position="569"/>
    </location>
</feature>
<dbReference type="eggNOG" id="KOG1148">
    <property type="taxonomic scope" value="Eukaryota"/>
</dbReference>
<keyword evidence="7 9" id="KW-0030">Aminoacyl-tRNA synthetase</keyword>
<sequence length="710" mass="80914">MEVVSMSAVKKAKSKYEKFYKKKPDPAGRALGLKAHAAFIAKDFTTAKDLYERAQALCQASDTRANKEKKKTSGVVVSQRGMTSSFSDLHETLEMEVDLPRPGSEDHVIAKKKSQLPVGARNFAVNSPECLAAHVSITGGKWQTRFPPEPNGYLHIGHAKAMQFNFGLAAKHSGCTYLRFDDTNPAAEKQEYIDSIRDSVDWLGHKPFKVTYSSDYFDELYEFALKLIRQGKAYVCHQTKSETAASRQLLQEFQLYCSRKCLPRYGTPLPFGAASPYRCRSVKDNLILFDEMKRGLWEEGTCSLRMKGDLRSDVTSMWDLAAYRIKFEKHPHSSDRYCIYPTYDYTHCLVDSLENVTHSLCTLEFETRQAPNGPYYWLLDSLGLYKPITWEFARCNITHNVLSKRKLNRLITEGHVTGWDDPRLLTIEGLRRRGYTPTSINRFCFELGTTRNDNTQHFSKLERCIREELDDVVYRRFAVLDPLPVIISNHPGTPLPVNCPLHPKFPERGIRTLNLTSTVFIERSDFREFDDINFYGLAPGKSVRLLFGYNITCTGFHKDASGNACLLKAIYVPDSLNTKPPKGTLHWASADFVQGEVRVYDKLFQAEVPGKKDDFKQGEQTHYQTEGSDAVHCTDVDWLSQLNPSSLVVHENALLEPSIACMADKPLGFRFQLQRLGYFTIDRESTLKKPVLNRIVTLRESKDLRTLHQI</sequence>
<dbReference type="EC" id="6.1.1.18" evidence="2"/>
<evidence type="ECO:0000256" key="9">
    <source>
        <dbReference type="RuleBase" id="RU363037"/>
    </source>
</evidence>
<dbReference type="InterPro" id="IPR000924">
    <property type="entry name" value="Glu/Gln-tRNA-synth"/>
</dbReference>
<proteinExistence type="inferred from homology"/>
<dbReference type="Proteomes" id="UP000001876">
    <property type="component" value="Unassembled WGS sequence"/>
</dbReference>
<dbReference type="Pfam" id="PF00749">
    <property type="entry name" value="tRNA-synt_1c"/>
    <property type="match status" value="1"/>
</dbReference>
<dbReference type="Gene3D" id="3.40.50.620">
    <property type="entry name" value="HUPs"/>
    <property type="match status" value="1"/>
</dbReference>
<evidence type="ECO:0000313" key="14">
    <source>
        <dbReference type="Proteomes" id="UP000001876"/>
    </source>
</evidence>
<keyword evidence="4 9" id="KW-0547">Nucleotide-binding</keyword>
<keyword evidence="6 9" id="KW-0648">Protein biosynthesis</keyword>
<evidence type="ECO:0000259" key="10">
    <source>
        <dbReference type="Pfam" id="PF00749"/>
    </source>
</evidence>
<dbReference type="GO" id="GO:0004819">
    <property type="term" value="F:glutamine-tRNA ligase activity"/>
    <property type="evidence" value="ECO:0007669"/>
    <property type="project" value="UniProtKB-EC"/>
</dbReference>
<dbReference type="RefSeq" id="XP_003056118.1">
    <property type="nucleotide sequence ID" value="XM_003056072.1"/>
</dbReference>
<dbReference type="InterPro" id="IPR049437">
    <property type="entry name" value="tRNA-synt_1c_C2"/>
</dbReference>
<evidence type="ECO:0000256" key="7">
    <source>
        <dbReference type="ARBA" id="ARBA00023146"/>
    </source>
</evidence>
<dbReference type="AlphaFoldDB" id="C1ML61"/>
<keyword evidence="14" id="KW-1185">Reference proteome</keyword>
<keyword evidence="3 9" id="KW-0436">Ligase</keyword>
<dbReference type="InterPro" id="IPR014729">
    <property type="entry name" value="Rossmann-like_a/b/a_fold"/>
</dbReference>
<dbReference type="OrthoDB" id="10250478at2759"/>
<dbReference type="SUPFAM" id="SSF50715">
    <property type="entry name" value="Ribosomal protein L25-like"/>
    <property type="match status" value="1"/>
</dbReference>
<name>C1ML61_MICPC</name>
<dbReference type="InterPro" id="IPR020058">
    <property type="entry name" value="Glu/Gln-tRNA-synth_Ib_cat-dom"/>
</dbReference>
<evidence type="ECO:0000256" key="4">
    <source>
        <dbReference type="ARBA" id="ARBA00022741"/>
    </source>
</evidence>
<dbReference type="GO" id="GO:0005524">
    <property type="term" value="F:ATP binding"/>
    <property type="evidence" value="ECO:0007669"/>
    <property type="project" value="UniProtKB-KW"/>
</dbReference>
<comment type="catalytic activity">
    <reaction evidence="8">
        <text>tRNA(Gln) + L-glutamine + ATP = L-glutaminyl-tRNA(Gln) + AMP + diphosphate</text>
        <dbReference type="Rhea" id="RHEA:20121"/>
        <dbReference type="Rhea" id="RHEA-COMP:9662"/>
        <dbReference type="Rhea" id="RHEA-COMP:9681"/>
        <dbReference type="ChEBI" id="CHEBI:30616"/>
        <dbReference type="ChEBI" id="CHEBI:33019"/>
        <dbReference type="ChEBI" id="CHEBI:58359"/>
        <dbReference type="ChEBI" id="CHEBI:78442"/>
        <dbReference type="ChEBI" id="CHEBI:78521"/>
        <dbReference type="ChEBI" id="CHEBI:456215"/>
        <dbReference type="EC" id="6.1.1.18"/>
    </reaction>
</comment>
<evidence type="ECO:0000256" key="8">
    <source>
        <dbReference type="ARBA" id="ARBA00048270"/>
    </source>
</evidence>
<dbReference type="FunFam" id="3.40.50.620:FF:000037">
    <property type="entry name" value="Glutamine--tRNA ligase cytoplasmic"/>
    <property type="match status" value="1"/>
</dbReference>
<accession>C1ML61</accession>
<dbReference type="OMA" id="FAWRIMG"/>
<dbReference type="SUPFAM" id="SSF52374">
    <property type="entry name" value="Nucleotidylyl transferase"/>
    <property type="match status" value="1"/>
</dbReference>
<dbReference type="InterPro" id="IPR020059">
    <property type="entry name" value="Glu/Gln-tRNA-synth_Ib_codon-bd"/>
</dbReference>
<feature type="domain" description="tRNA synthetases class I (E and Q) anti-codon binding" evidence="12">
    <location>
        <begin position="584"/>
        <end position="682"/>
    </location>
</feature>
<dbReference type="InterPro" id="IPR050132">
    <property type="entry name" value="Gln/Glu-tRNA_Ligase"/>
</dbReference>
<dbReference type="STRING" id="564608.C1ML61"/>
<evidence type="ECO:0000256" key="2">
    <source>
        <dbReference type="ARBA" id="ARBA00012836"/>
    </source>
</evidence>
<dbReference type="PRINTS" id="PR00987">
    <property type="entry name" value="TRNASYNTHGLU"/>
</dbReference>
<reference evidence="13 14" key="1">
    <citation type="journal article" date="2009" name="Science">
        <title>Green evolution and dynamic adaptations revealed by genomes of the marine picoeukaryotes Micromonas.</title>
        <authorList>
            <person name="Worden A.Z."/>
            <person name="Lee J.H."/>
            <person name="Mock T."/>
            <person name="Rouze P."/>
            <person name="Simmons M.P."/>
            <person name="Aerts A.L."/>
            <person name="Allen A.E."/>
            <person name="Cuvelier M.L."/>
            <person name="Derelle E."/>
            <person name="Everett M.V."/>
            <person name="Foulon E."/>
            <person name="Grimwood J."/>
            <person name="Gundlach H."/>
            <person name="Henrissat B."/>
            <person name="Napoli C."/>
            <person name="McDonald S.M."/>
            <person name="Parker M.S."/>
            <person name="Rombauts S."/>
            <person name="Salamov A."/>
            <person name="Von Dassow P."/>
            <person name="Badger J.H."/>
            <person name="Coutinho P.M."/>
            <person name="Demir E."/>
            <person name="Dubchak I."/>
            <person name="Gentemann C."/>
            <person name="Eikrem W."/>
            <person name="Gready J.E."/>
            <person name="John U."/>
            <person name="Lanier W."/>
            <person name="Lindquist E.A."/>
            <person name="Lucas S."/>
            <person name="Mayer K.F."/>
            <person name="Moreau H."/>
            <person name="Not F."/>
            <person name="Otillar R."/>
            <person name="Panaud O."/>
            <person name="Pangilinan J."/>
            <person name="Paulsen I."/>
            <person name="Piegu B."/>
            <person name="Poliakov A."/>
            <person name="Robbens S."/>
            <person name="Schmutz J."/>
            <person name="Toulza E."/>
            <person name="Wyss T."/>
            <person name="Zelensky A."/>
            <person name="Zhou K."/>
            <person name="Armbrust E.V."/>
            <person name="Bhattacharya D."/>
            <person name="Goodenough U.W."/>
            <person name="Van de Peer Y."/>
            <person name="Grigoriev I.V."/>
        </authorList>
    </citation>
    <scope>NUCLEOTIDE SEQUENCE [LARGE SCALE GENOMIC DNA]</scope>
    <source>
        <strain evidence="13 14">CCMP1545</strain>
    </source>
</reference>
<feature type="domain" description="Glutamyl/glutaminyl-tRNA synthetase class Ib catalytic" evidence="10">
    <location>
        <begin position="143"/>
        <end position="470"/>
    </location>
</feature>
<evidence type="ECO:0000256" key="5">
    <source>
        <dbReference type="ARBA" id="ARBA00022840"/>
    </source>
</evidence>
<dbReference type="InterPro" id="IPR020056">
    <property type="entry name" value="Rbsml_bL25/Gln-tRNA_synth_N"/>
</dbReference>
<dbReference type="KEGG" id="mpp:MICPUCDRAFT_70273"/>
<dbReference type="EMBL" id="GG663736">
    <property type="protein sequence ID" value="EEH59494.1"/>
    <property type="molecule type" value="Genomic_DNA"/>
</dbReference>
<dbReference type="GO" id="GO:0006425">
    <property type="term" value="P:glutaminyl-tRNA aminoacylation"/>
    <property type="evidence" value="ECO:0007669"/>
    <property type="project" value="InterPro"/>
</dbReference>
<dbReference type="PANTHER" id="PTHR43097:SF4">
    <property type="entry name" value="GLUTAMINE--TRNA LIGASE"/>
    <property type="match status" value="1"/>
</dbReference>
<keyword evidence="5 9" id="KW-0067">ATP-binding</keyword>
<evidence type="ECO:0000313" key="13">
    <source>
        <dbReference type="EMBL" id="EEH59494.1"/>
    </source>
</evidence>
<dbReference type="InterPro" id="IPR011035">
    <property type="entry name" value="Ribosomal_bL25/Gln-tRNA_synth"/>
</dbReference>
<protein>
    <recommendedName>
        <fullName evidence="2">glutamine--tRNA ligase</fullName>
        <ecNumber evidence="2">6.1.1.18</ecNumber>
    </recommendedName>
</protein>
<evidence type="ECO:0000259" key="11">
    <source>
        <dbReference type="Pfam" id="PF03950"/>
    </source>
</evidence>
<dbReference type="Pfam" id="PF03950">
    <property type="entry name" value="tRNA-synt_1c_C"/>
    <property type="match status" value="1"/>
</dbReference>